<sequence>MKDSTKKWILNVSQEELTLQERKDAMIMIAMLNVCGDYVTAITKIKEFWIDGTLPLLPISDAGYSARKVARSLAMKRIKNAYAYHITLA</sequence>
<dbReference type="EMBL" id="JAVDTX010000003">
    <property type="protein sequence ID" value="MDR6844817.1"/>
    <property type="molecule type" value="Genomic_DNA"/>
</dbReference>
<evidence type="ECO:0000313" key="1">
    <source>
        <dbReference type="EMBL" id="MDR6844817.1"/>
    </source>
</evidence>
<protein>
    <submittedName>
        <fullName evidence="1">Uncharacterized protein</fullName>
    </submittedName>
</protein>
<organism evidence="1 2">
    <name type="scientific">Flavobacterium granuli</name>
    <dbReference type="NCBI Taxonomy" id="280093"/>
    <lineage>
        <taxon>Bacteria</taxon>
        <taxon>Pseudomonadati</taxon>
        <taxon>Bacteroidota</taxon>
        <taxon>Flavobacteriia</taxon>
        <taxon>Flavobacteriales</taxon>
        <taxon>Flavobacteriaceae</taxon>
        <taxon>Flavobacterium</taxon>
    </lineage>
</organism>
<comment type="caution">
    <text evidence="1">The sequence shown here is derived from an EMBL/GenBank/DDBJ whole genome shotgun (WGS) entry which is preliminary data.</text>
</comment>
<evidence type="ECO:0000313" key="2">
    <source>
        <dbReference type="Proteomes" id="UP001261871"/>
    </source>
</evidence>
<proteinExistence type="predicted"/>
<gene>
    <name evidence="1" type="ORF">J2W95_001516</name>
</gene>
<dbReference type="RefSeq" id="WP_310005558.1">
    <property type="nucleotide sequence ID" value="NZ_JAVDTX010000003.1"/>
</dbReference>
<dbReference type="Proteomes" id="UP001261871">
    <property type="component" value="Unassembled WGS sequence"/>
</dbReference>
<reference evidence="1 2" key="1">
    <citation type="submission" date="2023-07" db="EMBL/GenBank/DDBJ databases">
        <title>Sorghum-associated microbial communities from plants grown in Nebraska, USA.</title>
        <authorList>
            <person name="Schachtman D."/>
        </authorList>
    </citation>
    <scope>NUCLEOTIDE SEQUENCE [LARGE SCALE GENOMIC DNA]</scope>
    <source>
        <strain evidence="1 2">BE124</strain>
    </source>
</reference>
<keyword evidence="2" id="KW-1185">Reference proteome</keyword>
<name>A0ABU1S1B1_9FLAO</name>
<accession>A0ABU1S1B1</accession>